<reference evidence="4 5" key="1">
    <citation type="journal article" date="2019" name="ACS Chem. Biol.">
        <title>Identification and Mobilization of a Cryptic Antibiotic Biosynthesis Gene Locus from a Human-Pathogenic Nocardia Isolate.</title>
        <authorList>
            <person name="Herisse M."/>
            <person name="Ishida K."/>
            <person name="Porter J.L."/>
            <person name="Howden B."/>
            <person name="Hertweck C."/>
            <person name="Stinear T.P."/>
            <person name="Pidot S.J."/>
        </authorList>
    </citation>
    <scope>NUCLEOTIDE SEQUENCE [LARGE SCALE GENOMIC DNA]</scope>
    <source>
        <strain evidence="4 5">AUSMDU00012717</strain>
    </source>
</reference>
<dbReference type="RefSeq" id="WP_167473062.1">
    <property type="nucleotide sequence ID" value="NZ_CP046172.1"/>
</dbReference>
<proteinExistence type="inferred from homology"/>
<evidence type="ECO:0000313" key="5">
    <source>
        <dbReference type="Proteomes" id="UP000503540"/>
    </source>
</evidence>
<dbReference type="KEGG" id="nah:F5544_10660"/>
<dbReference type="PANTHER" id="PTHR43842">
    <property type="entry name" value="PROPIONYL-COA CARBOXYLASE BETA CHAIN"/>
    <property type="match status" value="1"/>
</dbReference>
<dbReference type="GO" id="GO:0016740">
    <property type="term" value="F:transferase activity"/>
    <property type="evidence" value="ECO:0007669"/>
    <property type="project" value="UniProtKB-KW"/>
</dbReference>
<evidence type="ECO:0000259" key="3">
    <source>
        <dbReference type="PROSITE" id="PS50989"/>
    </source>
</evidence>
<dbReference type="Gene3D" id="3.90.226.10">
    <property type="entry name" value="2-enoyl-CoA Hydratase, Chain A, domain 1"/>
    <property type="match status" value="2"/>
</dbReference>
<dbReference type="GO" id="GO:0009317">
    <property type="term" value="C:acetyl-CoA carboxylase complex"/>
    <property type="evidence" value="ECO:0007669"/>
    <property type="project" value="TreeGrafter"/>
</dbReference>
<evidence type="ECO:0000256" key="1">
    <source>
        <dbReference type="ARBA" id="ARBA00006102"/>
    </source>
</evidence>
<dbReference type="AlphaFoldDB" id="A0A6G9Y9X6"/>
<dbReference type="InterPro" id="IPR029045">
    <property type="entry name" value="ClpP/crotonase-like_dom_sf"/>
</dbReference>
<organism evidence="4 5">
    <name type="scientific">Nocardia arthritidis</name>
    <dbReference type="NCBI Taxonomy" id="228602"/>
    <lineage>
        <taxon>Bacteria</taxon>
        <taxon>Bacillati</taxon>
        <taxon>Actinomycetota</taxon>
        <taxon>Actinomycetes</taxon>
        <taxon>Mycobacteriales</taxon>
        <taxon>Nocardiaceae</taxon>
        <taxon>Nocardia</taxon>
    </lineage>
</organism>
<evidence type="ECO:0000313" key="4">
    <source>
        <dbReference type="EMBL" id="QIS10029.1"/>
    </source>
</evidence>
<accession>A0A6G9Y9X6</accession>
<dbReference type="Proteomes" id="UP000503540">
    <property type="component" value="Chromosome"/>
</dbReference>
<dbReference type="InterPro" id="IPR011763">
    <property type="entry name" value="COA_CT_C"/>
</dbReference>
<sequence length="522" mass="56414">MSQRRTLTAIDRLGELAAIKETVRTGADPAATERQHAKGKLTARERIELLLDDGSFTEVEPLRRHRATGFGMERNRPYTDGVVTGWGTVYGRTVFVYAHDFRIFGGALGEAHAEKIHKIMDLALKAGAPLVSLNDGAGARIQEGVTALAGYGGIFRRNVAASGVIPQISVMLGPCAGGAAYSPALTDFVFMVRDIAQMFITGPDVVQAVTGERISQNELGGADAHGGKSGVAHFVYDDEQSCLEDVRYLLSLLPQNSGEQPPTMLCTDPADRRCPALADIVPPDGNRPYDMRRVLAELVDYGEYFEVHAGWATNIVVALGRLDGELAGFVANQPQMLAGVLDIHASEKAARFVQMCDAFNIPLVTLLDVPGFLPGVDQEHGGIIRHGAKLLYAYCNATVPRISVVLRKAYGGAYIVMDSRSVGTDLALAWPTNEIAVMGAEGAANVIFRKRIAAADDPAALREQLVRDYTDELMHPYYAAERGLVDDVIDPADTRSALIRGLAMLRTKQVDLPDRKHGNPPQ</sequence>
<dbReference type="FunFam" id="3.90.226.10:FF:000016">
    <property type="entry name" value="Propionyl-CoA carboxylase, beta subunit"/>
    <property type="match status" value="1"/>
</dbReference>
<dbReference type="InterPro" id="IPR034733">
    <property type="entry name" value="AcCoA_carboxyl_beta"/>
</dbReference>
<dbReference type="InterPro" id="IPR011762">
    <property type="entry name" value="COA_CT_N"/>
</dbReference>
<gene>
    <name evidence="4" type="ORF">F5544_10660</name>
</gene>
<dbReference type="EMBL" id="CP046172">
    <property type="protein sequence ID" value="QIS10029.1"/>
    <property type="molecule type" value="Genomic_DNA"/>
</dbReference>
<dbReference type="Pfam" id="PF01039">
    <property type="entry name" value="Carboxyl_trans"/>
    <property type="match status" value="1"/>
</dbReference>
<name>A0A6G9Y9X6_9NOCA</name>
<dbReference type="PROSITE" id="PS50989">
    <property type="entry name" value="COA_CT_CTER"/>
    <property type="match status" value="1"/>
</dbReference>
<dbReference type="InterPro" id="IPR051047">
    <property type="entry name" value="AccD/PCCB"/>
</dbReference>
<feature type="domain" description="CoA carboxyltransferase C-terminal" evidence="3">
    <location>
        <begin position="269"/>
        <end position="516"/>
    </location>
</feature>
<dbReference type="GO" id="GO:0004658">
    <property type="term" value="F:propionyl-CoA carboxylase activity"/>
    <property type="evidence" value="ECO:0007669"/>
    <property type="project" value="TreeGrafter"/>
</dbReference>
<comment type="similarity">
    <text evidence="1">Belongs to the AccD/PCCB family.</text>
</comment>
<protein>
    <submittedName>
        <fullName evidence="4">Methylmalonyl-CoA carboxyltransferase</fullName>
    </submittedName>
</protein>
<keyword evidence="5" id="KW-1185">Reference proteome</keyword>
<feature type="domain" description="CoA carboxyltransferase N-terminal" evidence="2">
    <location>
        <begin position="6"/>
        <end position="265"/>
    </location>
</feature>
<evidence type="ECO:0000259" key="2">
    <source>
        <dbReference type="PROSITE" id="PS50980"/>
    </source>
</evidence>
<dbReference type="SUPFAM" id="SSF52096">
    <property type="entry name" value="ClpP/crotonase"/>
    <property type="match status" value="2"/>
</dbReference>
<dbReference type="PANTHER" id="PTHR43842:SF2">
    <property type="entry name" value="PROPIONYL-COA CARBOXYLASE BETA CHAIN, MITOCHONDRIAL"/>
    <property type="match status" value="1"/>
</dbReference>
<dbReference type="PROSITE" id="PS50980">
    <property type="entry name" value="COA_CT_NTER"/>
    <property type="match status" value="1"/>
</dbReference>
<keyword evidence="4" id="KW-0808">Transferase</keyword>